<dbReference type="EMBL" id="VWAG01000028">
    <property type="protein sequence ID" value="KAA5255170.1"/>
    <property type="molecule type" value="Genomic_DNA"/>
</dbReference>
<dbReference type="EMBL" id="VWAK01000031">
    <property type="protein sequence ID" value="KAA5228956.1"/>
    <property type="molecule type" value="Genomic_DNA"/>
</dbReference>
<dbReference type="AlphaFoldDB" id="A0A174CIK7"/>
<name>A0A174CIK7_9BACE</name>
<dbReference type="RefSeq" id="WP_148326697.1">
    <property type="nucleotide sequence ID" value="NZ_CABIXA010000006.1"/>
</dbReference>
<protein>
    <recommendedName>
        <fullName evidence="7">DUF3256 family protein</fullName>
    </recommendedName>
</protein>
<reference evidence="1 4" key="1">
    <citation type="submission" date="2015-09" db="EMBL/GenBank/DDBJ databases">
        <authorList>
            <consortium name="Pathogen Informatics"/>
        </authorList>
    </citation>
    <scope>NUCLEOTIDE SEQUENCE [LARGE SCALE GENOMIC DNA]</scope>
    <source>
        <strain evidence="1 4">2789STDY5608840</strain>
    </source>
</reference>
<dbReference type="STRING" id="338188.ERS852397_01419"/>
<organism evidence="1 4">
    <name type="scientific">Bacteroides finegoldii</name>
    <dbReference type="NCBI Taxonomy" id="338188"/>
    <lineage>
        <taxon>Bacteria</taxon>
        <taxon>Pseudomonadati</taxon>
        <taxon>Bacteroidota</taxon>
        <taxon>Bacteroidia</taxon>
        <taxon>Bacteroidales</taxon>
        <taxon>Bacteroidaceae</taxon>
        <taxon>Bacteroides</taxon>
    </lineage>
</organism>
<evidence type="ECO:0000313" key="5">
    <source>
        <dbReference type="Proteomes" id="UP000421791"/>
    </source>
</evidence>
<dbReference type="GeneID" id="92990395"/>
<gene>
    <name evidence="1" type="ORF">ERS852397_01419</name>
    <name evidence="3" type="ORF">F2Z09_14330</name>
    <name evidence="2" type="ORF">F2Z22_15980</name>
</gene>
<evidence type="ECO:0000313" key="6">
    <source>
        <dbReference type="Proteomes" id="UP000440198"/>
    </source>
</evidence>
<dbReference type="Proteomes" id="UP000095517">
    <property type="component" value="Unassembled WGS sequence"/>
</dbReference>
<dbReference type="Proteomes" id="UP000421791">
    <property type="component" value="Unassembled WGS sequence"/>
</dbReference>
<accession>A0A174CIK7</accession>
<evidence type="ECO:0000313" key="4">
    <source>
        <dbReference type="Proteomes" id="UP000095517"/>
    </source>
</evidence>
<evidence type="ECO:0000313" key="3">
    <source>
        <dbReference type="EMBL" id="KAA5255170.1"/>
    </source>
</evidence>
<evidence type="ECO:0000313" key="2">
    <source>
        <dbReference type="EMBL" id="KAA5228956.1"/>
    </source>
</evidence>
<dbReference type="EMBL" id="CYZH01000006">
    <property type="protein sequence ID" value="CUO12767.1"/>
    <property type="molecule type" value="Genomic_DNA"/>
</dbReference>
<proteinExistence type="predicted"/>
<evidence type="ECO:0008006" key="7">
    <source>
        <dbReference type="Google" id="ProtNLM"/>
    </source>
</evidence>
<keyword evidence="6" id="KW-1185">Reference proteome</keyword>
<sequence length="193" mass="22693">MKLKTLLILVLITLPGMFNSFKAQFVYSNKYNNFVMAAYNEEIFDRQYRDLESRIITYDLSEKLMFLSSFSPCAVRSKIDTLYYKNDTISQELIIRKIDDRRIYFALSSQKIHQKQKEKCEGYASISDYIDLASETDFAEDGSLYPVIEYWCEDFPLSMSIRISHDYSIATISFAKELSLPFIYPLKKGKYIR</sequence>
<reference evidence="5 6" key="2">
    <citation type="journal article" date="2019" name="Nat. Med.">
        <title>A library of human gut bacterial isolates paired with longitudinal multiomics data enables mechanistic microbiome research.</title>
        <authorList>
            <person name="Poyet M."/>
            <person name="Groussin M."/>
            <person name="Gibbons S.M."/>
            <person name="Avila-Pacheco J."/>
            <person name="Jiang X."/>
            <person name="Kearney S.M."/>
            <person name="Perrotta A.R."/>
            <person name="Berdy B."/>
            <person name="Zhao S."/>
            <person name="Lieberman T.D."/>
            <person name="Swanson P.K."/>
            <person name="Smith M."/>
            <person name="Roesemann S."/>
            <person name="Alexander J.E."/>
            <person name="Rich S.A."/>
            <person name="Livny J."/>
            <person name="Vlamakis H."/>
            <person name="Clish C."/>
            <person name="Bullock K."/>
            <person name="Deik A."/>
            <person name="Scott J."/>
            <person name="Pierce K.A."/>
            <person name="Xavier R.J."/>
            <person name="Alm E.J."/>
        </authorList>
    </citation>
    <scope>NUCLEOTIDE SEQUENCE [LARGE SCALE GENOMIC DNA]</scope>
    <source>
        <strain evidence="3 6">BIOML-A2</strain>
        <strain evidence="2 5">BIOML-A6</strain>
    </source>
</reference>
<evidence type="ECO:0000313" key="1">
    <source>
        <dbReference type="EMBL" id="CUO12767.1"/>
    </source>
</evidence>
<dbReference type="Proteomes" id="UP000440198">
    <property type="component" value="Unassembled WGS sequence"/>
</dbReference>